<reference evidence="1 2" key="1">
    <citation type="submission" date="2017-03" db="EMBL/GenBank/DDBJ databases">
        <title>Genome of the blue death feigning beetle - Asbolus verrucosus.</title>
        <authorList>
            <person name="Rider S.D."/>
        </authorList>
    </citation>
    <scope>NUCLEOTIDE SEQUENCE [LARGE SCALE GENOMIC DNA]</scope>
    <source>
        <strain evidence="1">Butters</strain>
        <tissue evidence="1">Head and leg muscle</tissue>
    </source>
</reference>
<keyword evidence="2" id="KW-1185">Reference proteome</keyword>
<accession>A0A482VV36</accession>
<gene>
    <name evidence="1" type="ORF">BDFB_004918</name>
</gene>
<dbReference type="OrthoDB" id="10045182at2759"/>
<sequence>MPKVRGRQAFSQLSDFERGRIIGLHEASLPIREIAYDASTVLRIWTAWQDVEVVADNSYRHRISVHIRTDQYGVFVLLLPIRQPDFIGVELGKTGPTNGIG</sequence>
<comment type="caution">
    <text evidence="1">The sequence shown here is derived from an EMBL/GenBank/DDBJ whole genome shotgun (WGS) entry which is preliminary data.</text>
</comment>
<evidence type="ECO:0000313" key="2">
    <source>
        <dbReference type="Proteomes" id="UP000292052"/>
    </source>
</evidence>
<protein>
    <submittedName>
        <fullName evidence="1">Uncharacterized protein</fullName>
    </submittedName>
</protein>
<evidence type="ECO:0000313" key="1">
    <source>
        <dbReference type="EMBL" id="RZC36586.1"/>
    </source>
</evidence>
<dbReference type="AlphaFoldDB" id="A0A482VV36"/>
<proteinExistence type="predicted"/>
<dbReference type="EMBL" id="QDEB01060564">
    <property type="protein sequence ID" value="RZC36586.1"/>
    <property type="molecule type" value="Genomic_DNA"/>
</dbReference>
<dbReference type="Proteomes" id="UP000292052">
    <property type="component" value="Unassembled WGS sequence"/>
</dbReference>
<name>A0A482VV36_ASBVE</name>
<organism evidence="1 2">
    <name type="scientific">Asbolus verrucosus</name>
    <name type="common">Desert ironclad beetle</name>
    <dbReference type="NCBI Taxonomy" id="1661398"/>
    <lineage>
        <taxon>Eukaryota</taxon>
        <taxon>Metazoa</taxon>
        <taxon>Ecdysozoa</taxon>
        <taxon>Arthropoda</taxon>
        <taxon>Hexapoda</taxon>
        <taxon>Insecta</taxon>
        <taxon>Pterygota</taxon>
        <taxon>Neoptera</taxon>
        <taxon>Endopterygota</taxon>
        <taxon>Coleoptera</taxon>
        <taxon>Polyphaga</taxon>
        <taxon>Cucujiformia</taxon>
        <taxon>Tenebrionidae</taxon>
        <taxon>Pimeliinae</taxon>
        <taxon>Asbolus</taxon>
    </lineage>
</organism>